<dbReference type="Pfam" id="PF01180">
    <property type="entry name" value="DHO_dh"/>
    <property type="match status" value="1"/>
</dbReference>
<dbReference type="GO" id="GO:0006221">
    <property type="term" value="P:pyrimidine nucleotide biosynthetic process"/>
    <property type="evidence" value="ECO:0007669"/>
    <property type="project" value="UniProtKB-KW"/>
</dbReference>
<evidence type="ECO:0000259" key="8">
    <source>
        <dbReference type="Pfam" id="PF01180"/>
    </source>
</evidence>
<dbReference type="GeneID" id="89969666"/>
<keyword evidence="3" id="KW-0285">Flavoprotein</keyword>
<dbReference type="InterPro" id="IPR013785">
    <property type="entry name" value="Aldolase_TIM"/>
</dbReference>
<feature type="compositionally biased region" description="Low complexity" evidence="7">
    <location>
        <begin position="81"/>
        <end position="96"/>
    </location>
</feature>
<dbReference type="Proteomes" id="UP001358417">
    <property type="component" value="Unassembled WGS sequence"/>
</dbReference>
<evidence type="ECO:0000256" key="1">
    <source>
        <dbReference type="ARBA" id="ARBA00001917"/>
    </source>
</evidence>
<dbReference type="Gene3D" id="2.30.26.10">
    <property type="entry name" value="Dihydroorotate Dehydrogenase A, chain A, domain 2"/>
    <property type="match status" value="1"/>
</dbReference>
<protein>
    <recommendedName>
        <fullName evidence="8">Dihydroorotate dehydrogenase catalytic domain-containing protein</fullName>
    </recommendedName>
</protein>
<dbReference type="InterPro" id="IPR023359">
    <property type="entry name" value="Dihydro_DH_chainA_dom2"/>
</dbReference>
<dbReference type="AlphaFoldDB" id="A0AAV9NDT7"/>
<keyword evidence="4" id="KW-0288">FMN</keyword>
<evidence type="ECO:0000313" key="9">
    <source>
        <dbReference type="EMBL" id="KAK5054555.1"/>
    </source>
</evidence>
<dbReference type="PANTHER" id="PTHR48109:SF1">
    <property type="entry name" value="DIHYDROOROTATE DEHYDROGENASE (FUMARATE)"/>
    <property type="match status" value="1"/>
</dbReference>
<dbReference type="SUPFAM" id="SSF51395">
    <property type="entry name" value="FMN-linked oxidoreductases"/>
    <property type="match status" value="1"/>
</dbReference>
<dbReference type="GO" id="GO:0004152">
    <property type="term" value="F:dihydroorotate dehydrogenase activity"/>
    <property type="evidence" value="ECO:0007669"/>
    <property type="project" value="TreeGrafter"/>
</dbReference>
<evidence type="ECO:0000256" key="5">
    <source>
        <dbReference type="ARBA" id="ARBA00022975"/>
    </source>
</evidence>
<evidence type="ECO:0000313" key="10">
    <source>
        <dbReference type="Proteomes" id="UP001358417"/>
    </source>
</evidence>
<keyword evidence="10" id="KW-1185">Reference proteome</keyword>
<evidence type="ECO:0000256" key="2">
    <source>
        <dbReference type="ARBA" id="ARBA00004725"/>
    </source>
</evidence>
<evidence type="ECO:0000256" key="7">
    <source>
        <dbReference type="SAM" id="MobiDB-lite"/>
    </source>
</evidence>
<dbReference type="RefSeq" id="XP_064707328.1">
    <property type="nucleotide sequence ID" value="XM_064845070.1"/>
</dbReference>
<dbReference type="PANTHER" id="PTHR48109">
    <property type="entry name" value="DIHYDROOROTATE DEHYDROGENASE (QUINONE), MITOCHONDRIAL-RELATED"/>
    <property type="match status" value="1"/>
</dbReference>
<dbReference type="GO" id="GO:0006207">
    <property type="term" value="P:'de novo' pyrimidine nucleobase biosynthetic process"/>
    <property type="evidence" value="ECO:0007669"/>
    <property type="project" value="TreeGrafter"/>
</dbReference>
<organism evidence="9 10">
    <name type="scientific">Exophiala bonariae</name>
    <dbReference type="NCBI Taxonomy" id="1690606"/>
    <lineage>
        <taxon>Eukaryota</taxon>
        <taxon>Fungi</taxon>
        <taxon>Dikarya</taxon>
        <taxon>Ascomycota</taxon>
        <taxon>Pezizomycotina</taxon>
        <taxon>Eurotiomycetes</taxon>
        <taxon>Chaetothyriomycetidae</taxon>
        <taxon>Chaetothyriales</taxon>
        <taxon>Herpotrichiellaceae</taxon>
        <taxon>Exophiala</taxon>
    </lineage>
</organism>
<evidence type="ECO:0000256" key="4">
    <source>
        <dbReference type="ARBA" id="ARBA00022643"/>
    </source>
</evidence>
<accession>A0AAV9NDT7</accession>
<comment type="pathway">
    <text evidence="2">Pyrimidine metabolism; UMP biosynthesis via de novo pathway.</text>
</comment>
<sequence length="359" mass="37607">MASAPRFKIDPPLLNSASPWSTTLEDIKALYDTPYTGAVTIRTSLLEGFSHDDAVHQHVFFDSSAKTSIPADAKLGDESAKQSSTSKSESSTTTALSTLNTQGYSPLTLSEYLGIINEIVGQRHLGTDTPTKKPFILSVTGTPDEIAMAYALIANAAEMDEDLRLAMEVNLSCPNIAHAPPPAYDAAQLAEYLEAIGDSKSTYRGRMATPESEPRVGVKLPPYTYAGQFEMVVDALRAAKSSEPGEGSVIDFVTATNTLGSSLLLDAELQPVLNSEAGTGIGGLAGAALHPLALGNVAQLRKLLDAYPETKDVVVIGVGGVEDNAGYERMRKVGAAAVGVASALGRYGVGVFEKITGGA</sequence>
<feature type="domain" description="Dihydroorotate dehydrogenase catalytic" evidence="8">
    <location>
        <begin position="133"/>
        <end position="356"/>
    </location>
</feature>
<dbReference type="InterPro" id="IPR050074">
    <property type="entry name" value="DHO_dehydrogenase"/>
</dbReference>
<gene>
    <name evidence="9" type="ORF">LTR84_001446</name>
</gene>
<feature type="region of interest" description="Disordered" evidence="7">
    <location>
        <begin position="74"/>
        <end position="96"/>
    </location>
</feature>
<dbReference type="GO" id="GO:0005737">
    <property type="term" value="C:cytoplasm"/>
    <property type="evidence" value="ECO:0007669"/>
    <property type="project" value="InterPro"/>
</dbReference>
<keyword evidence="5" id="KW-0665">Pyrimidine biosynthesis</keyword>
<evidence type="ECO:0000256" key="3">
    <source>
        <dbReference type="ARBA" id="ARBA00022630"/>
    </source>
</evidence>
<dbReference type="Gene3D" id="3.20.20.70">
    <property type="entry name" value="Aldolase class I"/>
    <property type="match status" value="1"/>
</dbReference>
<reference evidence="9 10" key="1">
    <citation type="submission" date="2023-08" db="EMBL/GenBank/DDBJ databases">
        <title>Black Yeasts Isolated from many extreme environments.</title>
        <authorList>
            <person name="Coleine C."/>
            <person name="Stajich J.E."/>
            <person name="Selbmann L."/>
        </authorList>
    </citation>
    <scope>NUCLEOTIDE SEQUENCE [LARGE SCALE GENOMIC DNA]</scope>
    <source>
        <strain evidence="9 10">CCFEE 5792</strain>
    </source>
</reference>
<keyword evidence="6" id="KW-0560">Oxidoreductase</keyword>
<dbReference type="EMBL" id="JAVRRD010000010">
    <property type="protein sequence ID" value="KAK5054555.1"/>
    <property type="molecule type" value="Genomic_DNA"/>
</dbReference>
<proteinExistence type="predicted"/>
<evidence type="ECO:0000256" key="6">
    <source>
        <dbReference type="ARBA" id="ARBA00023002"/>
    </source>
</evidence>
<comment type="caution">
    <text evidence="9">The sequence shown here is derived from an EMBL/GenBank/DDBJ whole genome shotgun (WGS) entry which is preliminary data.</text>
</comment>
<comment type="cofactor">
    <cofactor evidence="1">
        <name>FMN</name>
        <dbReference type="ChEBI" id="CHEBI:58210"/>
    </cofactor>
</comment>
<name>A0AAV9NDT7_9EURO</name>
<dbReference type="InterPro" id="IPR005720">
    <property type="entry name" value="Dihydroorotate_DH_cat"/>
</dbReference>